<proteinExistence type="evidence at transcript level"/>
<evidence type="ECO:0000313" key="1">
    <source>
        <dbReference type="EMBL" id="ALL40728.1"/>
    </source>
</evidence>
<reference evidence="1" key="1">
    <citation type="submission" date="2015-07" db="EMBL/GenBank/DDBJ databases">
        <title>Elucidating the P. pachyrhizi secretome and potential effectors.</title>
        <authorList>
            <person name="de Carvalho M.C.C.G."/>
            <person name="Nascimento L.C."/>
            <person name="Darben L.M."/>
            <person name="Polizel-Podanosqui A.M."/>
            <person name="Lopes-Caitar V.S."/>
            <person name="Rocha C.S."/>
            <person name="Qi M."/>
            <person name="Carazolle M."/>
            <person name="Kuwahara M.K."/>
            <person name="Pereira G.A.G."/>
            <person name="Abdelnoor R.V."/>
            <person name="Whitham S.A."/>
            <person name="Marcelino-Guimaraes F.C."/>
        </authorList>
    </citation>
    <scope>NUCLEOTIDE SEQUENCE</scope>
</reference>
<organism evidence="1">
    <name type="scientific">Phakopsora pachyrhizi</name>
    <name type="common">Asian soybean rust disease fungus</name>
    <dbReference type="NCBI Taxonomy" id="170000"/>
    <lineage>
        <taxon>Eukaryota</taxon>
        <taxon>Fungi</taxon>
        <taxon>Dikarya</taxon>
        <taxon>Basidiomycota</taxon>
        <taxon>Pucciniomycotina</taxon>
        <taxon>Pucciniomycetes</taxon>
        <taxon>Pucciniales</taxon>
        <taxon>Phakopsoraceae</taxon>
        <taxon>Phakopsora</taxon>
    </lineage>
</organism>
<accession>A0A0S1MIK8</accession>
<protein>
    <submittedName>
        <fullName evidence="1">Uncharacterized protein</fullName>
    </submittedName>
</protein>
<sequence length="66" mass="7121">MSGGWSLLFFCFFPNQSLPLCPILGFFALHSPSLAMSSFLTFFTKGSSAISLAQSVALETPKTSRV</sequence>
<dbReference type="EMBL" id="KT246637">
    <property type="protein sequence ID" value="ALL40728.1"/>
    <property type="molecule type" value="mRNA"/>
</dbReference>
<dbReference type="AlphaFoldDB" id="A0A0S1MIK8"/>
<name>A0A0S1MIK8_PHAPC</name>